<keyword evidence="3" id="KW-1185">Reference proteome</keyword>
<dbReference type="InterPro" id="IPR002035">
    <property type="entry name" value="VWF_A"/>
</dbReference>
<sequence length="217" mass="25009">MVNSVSSIFLLSDGQDDGADIKIKNLLKTTYQQLQEESFTIHSFGFGNDHDGPLMQKIAQIKDGSFYFVEKNDQVDEFFIDALGGLFSVVAQDLTIKIEINRQNELFQKFFKNSYISKTYGHMWKIINQNQELRININQIFSGVSKDFIFELTVPKSEIKDLQDFERNLETINVQLTARPVDSMLQTLKESKLVLTLFTDNEQSKGSLSYRRSHQIC</sequence>
<dbReference type="Gene3D" id="3.40.50.410">
    <property type="entry name" value="von Willebrand factor, type A domain"/>
    <property type="match status" value="1"/>
</dbReference>
<evidence type="ECO:0000313" key="3">
    <source>
        <dbReference type="Proteomes" id="UP000009168"/>
    </source>
</evidence>
<dbReference type="EMBL" id="GG663050">
    <property type="protein sequence ID" value="EAR80639.2"/>
    <property type="molecule type" value="Genomic_DNA"/>
</dbReference>
<dbReference type="RefSeq" id="XP_001028302.2">
    <property type="nucleotide sequence ID" value="XM_001028302.2"/>
</dbReference>
<evidence type="ECO:0000259" key="1">
    <source>
        <dbReference type="PROSITE" id="PS50234"/>
    </source>
</evidence>
<reference evidence="3" key="1">
    <citation type="journal article" date="2006" name="PLoS Biol.">
        <title>Macronuclear genome sequence of the ciliate Tetrahymena thermophila, a model eukaryote.</title>
        <authorList>
            <person name="Eisen J.A."/>
            <person name="Coyne R.S."/>
            <person name="Wu M."/>
            <person name="Wu D."/>
            <person name="Thiagarajan M."/>
            <person name="Wortman J.R."/>
            <person name="Badger J.H."/>
            <person name="Ren Q."/>
            <person name="Amedeo P."/>
            <person name="Jones K.M."/>
            <person name="Tallon L.J."/>
            <person name="Delcher A.L."/>
            <person name="Salzberg S.L."/>
            <person name="Silva J.C."/>
            <person name="Haas B.J."/>
            <person name="Majoros W.H."/>
            <person name="Farzad M."/>
            <person name="Carlton J.M."/>
            <person name="Smith R.K. Jr."/>
            <person name="Garg J."/>
            <person name="Pearlman R.E."/>
            <person name="Karrer K.M."/>
            <person name="Sun L."/>
            <person name="Manning G."/>
            <person name="Elde N.C."/>
            <person name="Turkewitz A.P."/>
            <person name="Asai D.J."/>
            <person name="Wilkes D.E."/>
            <person name="Wang Y."/>
            <person name="Cai H."/>
            <person name="Collins K."/>
            <person name="Stewart B.A."/>
            <person name="Lee S.R."/>
            <person name="Wilamowska K."/>
            <person name="Weinberg Z."/>
            <person name="Ruzzo W.L."/>
            <person name="Wloga D."/>
            <person name="Gaertig J."/>
            <person name="Frankel J."/>
            <person name="Tsao C.-C."/>
            <person name="Gorovsky M.A."/>
            <person name="Keeling P.J."/>
            <person name="Waller R.F."/>
            <person name="Patron N.J."/>
            <person name="Cherry J.M."/>
            <person name="Stover N.A."/>
            <person name="Krieger C.J."/>
            <person name="del Toro C."/>
            <person name="Ryder H.F."/>
            <person name="Williamson S.C."/>
            <person name="Barbeau R.A."/>
            <person name="Hamilton E.P."/>
            <person name="Orias E."/>
        </authorList>
    </citation>
    <scope>NUCLEOTIDE SEQUENCE [LARGE SCALE GENOMIC DNA]</scope>
    <source>
        <strain evidence="3">SB210</strain>
    </source>
</reference>
<dbReference type="PROSITE" id="PS50234">
    <property type="entry name" value="VWFA"/>
    <property type="match status" value="1"/>
</dbReference>
<dbReference type="InterPro" id="IPR051266">
    <property type="entry name" value="CLCR"/>
</dbReference>
<dbReference type="HOGENOM" id="CLU_1357077_0_0_1"/>
<dbReference type="InParanoid" id="Q224C3"/>
<evidence type="ECO:0000313" key="2">
    <source>
        <dbReference type="EMBL" id="EAR80639.2"/>
    </source>
</evidence>
<dbReference type="OrthoDB" id="309945at2759"/>
<dbReference type="PANTHER" id="PTHR10579">
    <property type="entry name" value="CALCIUM-ACTIVATED CHLORIDE CHANNEL REGULATOR"/>
    <property type="match status" value="1"/>
</dbReference>
<dbReference type="STRING" id="312017.Q224C3"/>
<feature type="domain" description="VWFA" evidence="1">
    <location>
        <begin position="1"/>
        <end position="83"/>
    </location>
</feature>
<accession>Q224C3</accession>
<dbReference type="Pfam" id="PF00092">
    <property type="entry name" value="VWA"/>
    <property type="match status" value="1"/>
</dbReference>
<dbReference type="GeneID" id="7828448"/>
<organism evidence="2 3">
    <name type="scientific">Tetrahymena thermophila (strain SB210)</name>
    <dbReference type="NCBI Taxonomy" id="312017"/>
    <lineage>
        <taxon>Eukaryota</taxon>
        <taxon>Sar</taxon>
        <taxon>Alveolata</taxon>
        <taxon>Ciliophora</taxon>
        <taxon>Intramacronucleata</taxon>
        <taxon>Oligohymenophorea</taxon>
        <taxon>Hymenostomatida</taxon>
        <taxon>Tetrahymenina</taxon>
        <taxon>Tetrahymenidae</taxon>
        <taxon>Tetrahymena</taxon>
    </lineage>
</organism>
<dbReference type="KEGG" id="tet:TTHERM_02533180"/>
<protein>
    <submittedName>
        <fullName evidence="2">von willebrand factor type A domain protein</fullName>
    </submittedName>
</protein>
<dbReference type="SUPFAM" id="SSF53300">
    <property type="entry name" value="vWA-like"/>
    <property type="match status" value="1"/>
</dbReference>
<dbReference type="PANTHER" id="PTHR10579:SF43">
    <property type="entry name" value="ZINC FINGER (C3HC4-TYPE RING FINGER) FAMILY PROTEIN"/>
    <property type="match status" value="1"/>
</dbReference>
<gene>
    <name evidence="2" type="ORF">TTHERM_02533180</name>
</gene>
<name>Q224C3_TETTS</name>
<proteinExistence type="predicted"/>
<dbReference type="Proteomes" id="UP000009168">
    <property type="component" value="Unassembled WGS sequence"/>
</dbReference>
<dbReference type="InterPro" id="IPR036465">
    <property type="entry name" value="vWFA_dom_sf"/>
</dbReference>
<dbReference type="AlphaFoldDB" id="Q224C3"/>